<reference evidence="3 4" key="1">
    <citation type="submission" date="2020-01" db="EMBL/GenBank/DDBJ databases">
        <title>Sphingomonas sp. C33 whole genome sequece.</title>
        <authorList>
            <person name="Park C."/>
        </authorList>
    </citation>
    <scope>NUCLEOTIDE SEQUENCE [LARGE SCALE GENOMIC DNA]</scope>
    <source>
        <strain evidence="3 4">C33</strain>
    </source>
</reference>
<proteinExistence type="inferred from homology"/>
<evidence type="ECO:0000313" key="4">
    <source>
        <dbReference type="Proteomes" id="UP000464468"/>
    </source>
</evidence>
<sequence length="329" mass="34178">MTQTLSQAGTVPAADLPGDRAAMAAGPQPALICLDDLAGGGALLAHGRAVAAGLSTPITLGHVLENRPHDLAADAARSPLRRERAHAKLVDLGSGAQRPVLLEGRPCDQLLRWIARHRPAFVALYTRAAAHPEVPRRLGHVAATLLAESGTSVLLVPPEIPATARYRRILLPLDGSFGSERAIPMAANLAAAHDAELLLVHVVPAPELTVIGPIERAAIELRERVLARNEHVVRDYLQSIRHRLMCARQPASVHVGHGDARDSLPAIGTKLGADLIILSTLGNGGHGSQGCGHVAAHLAGAARTPVLLVKAQAGDGPVPEPAPAATVPA</sequence>
<dbReference type="PRINTS" id="PR01438">
    <property type="entry name" value="UNVRSLSTRESS"/>
</dbReference>
<evidence type="ECO:0000313" key="3">
    <source>
        <dbReference type="EMBL" id="QHL90475.1"/>
    </source>
</evidence>
<organism evidence="3 4">
    <name type="scientific">Sphingomonas changnyeongensis</name>
    <dbReference type="NCBI Taxonomy" id="2698679"/>
    <lineage>
        <taxon>Bacteria</taxon>
        <taxon>Pseudomonadati</taxon>
        <taxon>Pseudomonadota</taxon>
        <taxon>Alphaproteobacteria</taxon>
        <taxon>Sphingomonadales</taxon>
        <taxon>Sphingomonadaceae</taxon>
        <taxon>Sphingomonas</taxon>
    </lineage>
</organism>
<dbReference type="InterPro" id="IPR014729">
    <property type="entry name" value="Rossmann-like_a/b/a_fold"/>
</dbReference>
<keyword evidence="4" id="KW-1185">Reference proteome</keyword>
<protein>
    <submittedName>
        <fullName evidence="3">Universal stress protein</fullName>
    </submittedName>
</protein>
<accession>A0A7Z2NW62</accession>
<dbReference type="Pfam" id="PF00582">
    <property type="entry name" value="Usp"/>
    <property type="match status" value="1"/>
</dbReference>
<dbReference type="Proteomes" id="UP000464468">
    <property type="component" value="Chromosome"/>
</dbReference>
<dbReference type="EMBL" id="CP047895">
    <property type="protein sequence ID" value="QHL90475.1"/>
    <property type="molecule type" value="Genomic_DNA"/>
</dbReference>
<comment type="similarity">
    <text evidence="1">Belongs to the universal stress protein A family.</text>
</comment>
<gene>
    <name evidence="3" type="ORF">GVO57_06040</name>
</gene>
<dbReference type="RefSeq" id="WP_160592403.1">
    <property type="nucleotide sequence ID" value="NZ_CP047895.1"/>
</dbReference>
<dbReference type="InterPro" id="IPR006016">
    <property type="entry name" value="UspA"/>
</dbReference>
<dbReference type="InterPro" id="IPR006015">
    <property type="entry name" value="Universal_stress_UspA"/>
</dbReference>
<dbReference type="PANTHER" id="PTHR46268:SF6">
    <property type="entry name" value="UNIVERSAL STRESS PROTEIN UP12"/>
    <property type="match status" value="1"/>
</dbReference>
<evidence type="ECO:0000259" key="2">
    <source>
        <dbReference type="Pfam" id="PF00582"/>
    </source>
</evidence>
<name>A0A7Z2NW62_9SPHN</name>
<dbReference type="CDD" id="cd00293">
    <property type="entry name" value="USP-like"/>
    <property type="match status" value="1"/>
</dbReference>
<dbReference type="PANTHER" id="PTHR46268">
    <property type="entry name" value="STRESS RESPONSE PROTEIN NHAX"/>
    <property type="match status" value="1"/>
</dbReference>
<evidence type="ECO:0000256" key="1">
    <source>
        <dbReference type="ARBA" id="ARBA00008791"/>
    </source>
</evidence>
<feature type="domain" description="UspA" evidence="2">
    <location>
        <begin position="166"/>
        <end position="310"/>
    </location>
</feature>
<dbReference type="AlphaFoldDB" id="A0A7Z2NW62"/>
<dbReference type="Gene3D" id="3.40.50.620">
    <property type="entry name" value="HUPs"/>
    <property type="match status" value="2"/>
</dbReference>
<dbReference type="KEGG" id="schy:GVO57_06040"/>
<dbReference type="SUPFAM" id="SSF52402">
    <property type="entry name" value="Adenine nucleotide alpha hydrolases-like"/>
    <property type="match status" value="2"/>
</dbReference>